<reference evidence="2 3" key="1">
    <citation type="submission" date="2019-03" db="EMBL/GenBank/DDBJ databases">
        <title>First draft genome of Liparis tanakae, snailfish: a comprehensive survey of snailfish specific genes.</title>
        <authorList>
            <person name="Kim W."/>
            <person name="Song I."/>
            <person name="Jeong J.-H."/>
            <person name="Kim D."/>
            <person name="Kim S."/>
            <person name="Ryu S."/>
            <person name="Song J.Y."/>
            <person name="Lee S.K."/>
        </authorList>
    </citation>
    <scope>NUCLEOTIDE SEQUENCE [LARGE SCALE GENOMIC DNA]</scope>
    <source>
        <tissue evidence="2">Muscle</tissue>
    </source>
</reference>
<feature type="region of interest" description="Disordered" evidence="1">
    <location>
        <begin position="1"/>
        <end position="28"/>
    </location>
</feature>
<keyword evidence="3" id="KW-1185">Reference proteome</keyword>
<dbReference type="AlphaFoldDB" id="A0A4Z2G9H0"/>
<evidence type="ECO:0000313" key="3">
    <source>
        <dbReference type="Proteomes" id="UP000314294"/>
    </source>
</evidence>
<evidence type="ECO:0000313" key="2">
    <source>
        <dbReference type="EMBL" id="TNN49172.1"/>
    </source>
</evidence>
<sequence length="154" mass="16075">MTDGVSGGGVREALGTSPRTSKPRLGFGDVDLNAVRPLRDRVLSEGRRSLGGHEAPAGFVPLAVLKVQRALSHQTAAPLGGPLRQRGGPLLLLRTQNDALPLVALDLLQLVKLGSDVIDGKLEEVPESSQVLRCGSGHGAGVLRRQTAGLQKAN</sequence>
<proteinExistence type="predicted"/>
<protein>
    <submittedName>
        <fullName evidence="2">Uncharacterized protein</fullName>
    </submittedName>
</protein>
<feature type="compositionally biased region" description="Gly residues" evidence="1">
    <location>
        <begin position="1"/>
        <end position="10"/>
    </location>
</feature>
<evidence type="ECO:0000256" key="1">
    <source>
        <dbReference type="SAM" id="MobiDB-lite"/>
    </source>
</evidence>
<name>A0A4Z2G9H0_9TELE</name>
<comment type="caution">
    <text evidence="2">The sequence shown here is derived from an EMBL/GenBank/DDBJ whole genome shotgun (WGS) entry which is preliminary data.</text>
</comment>
<dbReference type="Proteomes" id="UP000314294">
    <property type="component" value="Unassembled WGS sequence"/>
</dbReference>
<gene>
    <name evidence="2" type="ORF">EYF80_040635</name>
</gene>
<dbReference type="EMBL" id="SRLO01000666">
    <property type="protein sequence ID" value="TNN49172.1"/>
    <property type="molecule type" value="Genomic_DNA"/>
</dbReference>
<accession>A0A4Z2G9H0</accession>
<organism evidence="2 3">
    <name type="scientific">Liparis tanakae</name>
    <name type="common">Tanaka's snailfish</name>
    <dbReference type="NCBI Taxonomy" id="230148"/>
    <lineage>
        <taxon>Eukaryota</taxon>
        <taxon>Metazoa</taxon>
        <taxon>Chordata</taxon>
        <taxon>Craniata</taxon>
        <taxon>Vertebrata</taxon>
        <taxon>Euteleostomi</taxon>
        <taxon>Actinopterygii</taxon>
        <taxon>Neopterygii</taxon>
        <taxon>Teleostei</taxon>
        <taxon>Neoteleostei</taxon>
        <taxon>Acanthomorphata</taxon>
        <taxon>Eupercaria</taxon>
        <taxon>Perciformes</taxon>
        <taxon>Cottioidei</taxon>
        <taxon>Cottales</taxon>
        <taxon>Liparidae</taxon>
        <taxon>Liparis</taxon>
    </lineage>
</organism>